<sequence length="339" mass="38672">MPSKAEKYFDALLGLSGDSLFTQSRQDLLGRIPDDDLEELVKYSFARQFSRRNSEKLVTVLLDIIAGEKDVPREVIKIEDDDSEEIAVQLPDRDSGRSSSTLRTPVPPPQGNAMRSRKRMLNPNVTTGAAKQPKLSANRDLSVVPASHPARTPQVEKQPAPVLTVADSLPSEVDSQQQNRASSSITEAQTPTATPDHQKYVPDIEMMMWVPDDEVLSTWKPMTALPLQLSTHLQNKLDYDYNDTFVHTEWYRRMFRHPERSLQNSYCANYFVYHRTSHKNTWGKASGNKYRACDYCVKSKRLCARLVNIKDANALAIFPLPERFRVDKAWNDVGYWVRE</sequence>
<organism evidence="2 3">
    <name type="scientific">Paraphoma chrysanthemicola</name>
    <dbReference type="NCBI Taxonomy" id="798071"/>
    <lineage>
        <taxon>Eukaryota</taxon>
        <taxon>Fungi</taxon>
        <taxon>Dikarya</taxon>
        <taxon>Ascomycota</taxon>
        <taxon>Pezizomycotina</taxon>
        <taxon>Dothideomycetes</taxon>
        <taxon>Pleosporomycetidae</taxon>
        <taxon>Pleosporales</taxon>
        <taxon>Pleosporineae</taxon>
        <taxon>Phaeosphaeriaceae</taxon>
        <taxon>Paraphoma</taxon>
    </lineage>
</organism>
<dbReference type="OrthoDB" id="3681251at2759"/>
<feature type="region of interest" description="Disordered" evidence="1">
    <location>
        <begin position="90"/>
        <end position="119"/>
    </location>
</feature>
<evidence type="ECO:0000313" key="3">
    <source>
        <dbReference type="Proteomes" id="UP000813461"/>
    </source>
</evidence>
<proteinExistence type="predicted"/>
<dbReference type="Proteomes" id="UP000813461">
    <property type="component" value="Unassembled WGS sequence"/>
</dbReference>
<accession>A0A8K0R7C4</accession>
<evidence type="ECO:0000313" key="2">
    <source>
        <dbReference type="EMBL" id="KAH7088127.1"/>
    </source>
</evidence>
<gene>
    <name evidence="2" type="ORF">FB567DRAFT_620418</name>
</gene>
<comment type="caution">
    <text evidence="2">The sequence shown here is derived from an EMBL/GenBank/DDBJ whole genome shotgun (WGS) entry which is preliminary data.</text>
</comment>
<name>A0A8K0R7C4_9PLEO</name>
<evidence type="ECO:0000256" key="1">
    <source>
        <dbReference type="SAM" id="MobiDB-lite"/>
    </source>
</evidence>
<dbReference type="EMBL" id="JAGMVJ010000008">
    <property type="protein sequence ID" value="KAH7088127.1"/>
    <property type="molecule type" value="Genomic_DNA"/>
</dbReference>
<reference evidence="2" key="1">
    <citation type="journal article" date="2021" name="Nat. Commun.">
        <title>Genetic determinants of endophytism in the Arabidopsis root mycobiome.</title>
        <authorList>
            <person name="Mesny F."/>
            <person name="Miyauchi S."/>
            <person name="Thiergart T."/>
            <person name="Pickel B."/>
            <person name="Atanasova L."/>
            <person name="Karlsson M."/>
            <person name="Huettel B."/>
            <person name="Barry K.W."/>
            <person name="Haridas S."/>
            <person name="Chen C."/>
            <person name="Bauer D."/>
            <person name="Andreopoulos W."/>
            <person name="Pangilinan J."/>
            <person name="LaButti K."/>
            <person name="Riley R."/>
            <person name="Lipzen A."/>
            <person name="Clum A."/>
            <person name="Drula E."/>
            <person name="Henrissat B."/>
            <person name="Kohler A."/>
            <person name="Grigoriev I.V."/>
            <person name="Martin F.M."/>
            <person name="Hacquard S."/>
        </authorList>
    </citation>
    <scope>NUCLEOTIDE SEQUENCE</scope>
    <source>
        <strain evidence="2">MPI-SDFR-AT-0120</strain>
    </source>
</reference>
<protein>
    <submittedName>
        <fullName evidence="2">Uncharacterized protein</fullName>
    </submittedName>
</protein>
<keyword evidence="3" id="KW-1185">Reference proteome</keyword>
<feature type="compositionally biased region" description="Polar residues" evidence="1">
    <location>
        <begin position="173"/>
        <end position="195"/>
    </location>
</feature>
<feature type="region of interest" description="Disordered" evidence="1">
    <location>
        <begin position="170"/>
        <end position="197"/>
    </location>
</feature>
<dbReference type="AlphaFoldDB" id="A0A8K0R7C4"/>